<dbReference type="InterPro" id="IPR036928">
    <property type="entry name" value="AS_sf"/>
</dbReference>
<evidence type="ECO:0000259" key="2">
    <source>
        <dbReference type="Pfam" id="PF01425"/>
    </source>
</evidence>
<comment type="similarity">
    <text evidence="1">Belongs to the amidase family.</text>
</comment>
<dbReference type="PROSITE" id="PS00571">
    <property type="entry name" value="AMIDASES"/>
    <property type="match status" value="1"/>
</dbReference>
<accession>A0A4Y9ERI8</accession>
<dbReference type="InterPro" id="IPR000120">
    <property type="entry name" value="Amidase"/>
</dbReference>
<dbReference type="InterPro" id="IPR020556">
    <property type="entry name" value="Amidase_CS"/>
</dbReference>
<name>A0A4Y9ERI8_9SPHN</name>
<dbReference type="PANTHER" id="PTHR11895:SF7">
    <property type="entry name" value="GLUTAMYL-TRNA(GLN) AMIDOTRANSFERASE SUBUNIT A, MITOCHONDRIAL"/>
    <property type="match status" value="1"/>
</dbReference>
<dbReference type="Pfam" id="PF01425">
    <property type="entry name" value="Amidase"/>
    <property type="match status" value="1"/>
</dbReference>
<dbReference type="RefSeq" id="WP_135244538.1">
    <property type="nucleotide sequence ID" value="NZ_SIHO01000001.1"/>
</dbReference>
<dbReference type="PANTHER" id="PTHR11895">
    <property type="entry name" value="TRANSAMIDASE"/>
    <property type="match status" value="1"/>
</dbReference>
<organism evidence="3 4">
    <name type="scientific">Glacieibacterium arshaanense</name>
    <dbReference type="NCBI Taxonomy" id="2511025"/>
    <lineage>
        <taxon>Bacteria</taxon>
        <taxon>Pseudomonadati</taxon>
        <taxon>Pseudomonadota</taxon>
        <taxon>Alphaproteobacteria</taxon>
        <taxon>Sphingomonadales</taxon>
        <taxon>Sphingosinicellaceae</taxon>
        <taxon>Glacieibacterium</taxon>
    </lineage>
</organism>
<dbReference type="Gene3D" id="3.90.1300.10">
    <property type="entry name" value="Amidase signature (AS) domain"/>
    <property type="match status" value="1"/>
</dbReference>
<dbReference type="OrthoDB" id="7490557at2"/>
<evidence type="ECO:0000313" key="3">
    <source>
        <dbReference type="EMBL" id="TFU05813.1"/>
    </source>
</evidence>
<evidence type="ECO:0000313" key="4">
    <source>
        <dbReference type="Proteomes" id="UP000297737"/>
    </source>
</evidence>
<keyword evidence="4" id="KW-1185">Reference proteome</keyword>
<dbReference type="AlphaFoldDB" id="A0A4Y9ERI8"/>
<comment type="caution">
    <text evidence="3">The sequence shown here is derived from an EMBL/GenBank/DDBJ whole genome shotgun (WGS) entry which is preliminary data.</text>
</comment>
<dbReference type="SUPFAM" id="SSF75304">
    <property type="entry name" value="Amidase signature (AS) enzymes"/>
    <property type="match status" value="1"/>
</dbReference>
<sequence>MDDFSHLDGLAQAALVASKQVKPAELLESAIARAEAVNPQLNFMAQKLYDRARSAPVGSGPFAGVPFLVKDLHVDIVGARSGEGSHLWDGYVPTVNSTLFDRYEAAGLVTFGKTTSPELGLTVTTESAAYGLTRNPWDPSRTSGGSSGGSAVAVAAGIVPMASASDGGGSIRAPASCCGVFGMKPSRGRMPNGPHKTEGWLGMSIAHAVTRSVRDSAALLDATHGVEPGARYSAPAPEGSFLAATQRAPGKLRIAIMLSPPTGVPVDPEVIAATRATAKLLEGLGHHVEEAQPPLDGAAIAAAFVAVLGVCTAHDVDSRAAQLGRAIREGEIEPVTAMFAHIGRKTSGTEIIAANDMFQKTAIIMAQFMAKYDVVLSPVMGKPPIKLGLIDLAPADNARWTAEITTFSPFTSLYNQTGQPAMSVPLAASSTGLPIGMMFAGRYGDEALLYSLAAQLEQAAPWAETRPQLS</sequence>
<dbReference type="EMBL" id="SIHO01000001">
    <property type="protein sequence ID" value="TFU05813.1"/>
    <property type="molecule type" value="Genomic_DNA"/>
</dbReference>
<reference evidence="3 4" key="1">
    <citation type="submission" date="2019-02" db="EMBL/GenBank/DDBJ databases">
        <title>Polymorphobacter sp. isolated from the lake at the Tibet of China.</title>
        <authorList>
            <person name="Li A."/>
        </authorList>
    </citation>
    <scope>NUCLEOTIDE SEQUENCE [LARGE SCALE GENOMIC DNA]</scope>
    <source>
        <strain evidence="3 4">DJ1R-1</strain>
    </source>
</reference>
<dbReference type="GO" id="GO:0003824">
    <property type="term" value="F:catalytic activity"/>
    <property type="evidence" value="ECO:0007669"/>
    <property type="project" value="InterPro"/>
</dbReference>
<proteinExistence type="inferred from homology"/>
<dbReference type="Proteomes" id="UP000297737">
    <property type="component" value="Unassembled WGS sequence"/>
</dbReference>
<evidence type="ECO:0000256" key="1">
    <source>
        <dbReference type="ARBA" id="ARBA00009199"/>
    </source>
</evidence>
<feature type="domain" description="Amidase" evidence="2">
    <location>
        <begin position="25"/>
        <end position="449"/>
    </location>
</feature>
<gene>
    <name evidence="3" type="ORF">EUV02_01960</name>
</gene>
<protein>
    <submittedName>
        <fullName evidence="3">Amidase</fullName>
    </submittedName>
</protein>
<dbReference type="InterPro" id="IPR023631">
    <property type="entry name" value="Amidase_dom"/>
</dbReference>